<dbReference type="OrthoDB" id="2578816at2"/>
<organism evidence="1 2">
    <name type="scientific">Paenibacillus macerans</name>
    <name type="common">Bacillus macerans</name>
    <dbReference type="NCBI Taxonomy" id="44252"/>
    <lineage>
        <taxon>Bacteria</taxon>
        <taxon>Bacillati</taxon>
        <taxon>Bacillota</taxon>
        <taxon>Bacilli</taxon>
        <taxon>Bacillales</taxon>
        <taxon>Paenibacillaceae</taxon>
        <taxon>Paenibacillus</taxon>
    </lineage>
</organism>
<name>A0A091A7P4_PAEMA</name>
<dbReference type="HOGENOM" id="CLU_106686_0_0_9"/>
<sequence>MLLPILMLLLCLFGGGAAFFFLRHGKRRSKETADLAVQTAQQFVNVRDIHGHFLYTKDSYLLCYLRIFPISLDLLSLTEKRLLIRKLTAELSSIRFPFKFLAVSRPVDISPLINDLSSLLPAADATQKELLRHEVLEMNALALSGEVVERQFYLAIWQKQDTGGERELLEKAKRLVQHFEDAQVQAHLLKQQEIVRLCNLVNNPSYTHLDLDEPENAIPFLVRKEA</sequence>
<evidence type="ECO:0000313" key="2">
    <source>
        <dbReference type="Proteomes" id="UP000029278"/>
    </source>
</evidence>
<dbReference type="AlphaFoldDB" id="A0A091A7P4"/>
<dbReference type="GeneID" id="77008274"/>
<evidence type="ECO:0000313" key="1">
    <source>
        <dbReference type="EMBL" id="KFN12261.1"/>
    </source>
</evidence>
<comment type="caution">
    <text evidence="1">The sequence shown here is derived from an EMBL/GenBank/DDBJ whole genome shotgun (WGS) entry which is preliminary data.</text>
</comment>
<protein>
    <submittedName>
        <fullName evidence="1">Uncharacterized protein</fullName>
    </submittedName>
</protein>
<dbReference type="Proteomes" id="UP000029278">
    <property type="component" value="Unassembled WGS sequence"/>
</dbReference>
<dbReference type="STRING" id="44252.DJ90_2032"/>
<reference evidence="1 2" key="1">
    <citation type="submission" date="2014-04" db="EMBL/GenBank/DDBJ databases">
        <authorList>
            <person name="Bishop-Lilly K.A."/>
            <person name="Broomall S.M."/>
            <person name="Chain P.S."/>
            <person name="Chertkov O."/>
            <person name="Coyne S.R."/>
            <person name="Daligault H.E."/>
            <person name="Davenport K.W."/>
            <person name="Erkkila T."/>
            <person name="Frey K.G."/>
            <person name="Gibbons H.S."/>
            <person name="Gu W."/>
            <person name="Jaissle J."/>
            <person name="Johnson S.L."/>
            <person name="Koroleva G.I."/>
            <person name="Ladner J.T."/>
            <person name="Lo C.-C."/>
            <person name="Minogue T.D."/>
            <person name="Munk C."/>
            <person name="Palacios G.F."/>
            <person name="Redden C.L."/>
            <person name="Rosenzweig C.N."/>
            <person name="Scholz M.B."/>
            <person name="Teshima H."/>
            <person name="Xu Y."/>
        </authorList>
    </citation>
    <scope>NUCLEOTIDE SEQUENCE [LARGE SCALE GENOMIC DNA]</scope>
    <source>
        <strain evidence="1 2">8244</strain>
    </source>
</reference>
<dbReference type="EMBL" id="JMQA01000001">
    <property type="protein sequence ID" value="KFN12261.1"/>
    <property type="molecule type" value="Genomic_DNA"/>
</dbReference>
<proteinExistence type="predicted"/>
<dbReference type="RefSeq" id="WP_036624180.1">
    <property type="nucleotide sequence ID" value="NZ_JAKOBR010000033.1"/>
</dbReference>
<accession>A0A091A7P4</accession>
<keyword evidence="2" id="KW-1185">Reference proteome</keyword>
<gene>
    <name evidence="1" type="ORF">DJ90_2032</name>
</gene>
<dbReference type="PATRIC" id="fig|44252.3.peg.231"/>